<protein>
    <recommendedName>
        <fullName evidence="5">Transmembrane protein 98</fullName>
    </recommendedName>
</protein>
<keyword evidence="7" id="KW-0964">Secreted</keyword>
<keyword evidence="6" id="KW-1003">Cell membrane</keyword>
<evidence type="ECO:0000256" key="12">
    <source>
        <dbReference type="SAM" id="Phobius"/>
    </source>
</evidence>
<sequence length="263" mass="29540">MDPAVALALIVLAVVFLISFSILIVMCKSRYQYKRYLNSKKNGFNKLNHDNWEEMIQLSPLISQALDNNPWLGDATGILQHCVAILRLCHQLTETLSKVPSNELLPMYSDCISLSTQRILKDFDYFLKTLGQKNADLAVIEARASSLVSSSFALTIPFSLMFPKSKDSCNAFIAEMENHVNVLKSCVKYAEDRNEALIISTTTDNDNADIDYETTITSITESKQLLNDSKLNNDSLEQTEKSVISCEKEVLLPDNKNNDKEIS</sequence>
<organism evidence="13 14">
    <name type="scientific">Parastrongyloides trichosuri</name>
    <name type="common">Possum-specific nematode worm</name>
    <dbReference type="NCBI Taxonomy" id="131310"/>
    <lineage>
        <taxon>Eukaryota</taxon>
        <taxon>Metazoa</taxon>
        <taxon>Ecdysozoa</taxon>
        <taxon>Nematoda</taxon>
        <taxon>Chromadorea</taxon>
        <taxon>Rhabditida</taxon>
        <taxon>Tylenchina</taxon>
        <taxon>Panagrolaimomorpha</taxon>
        <taxon>Strongyloidoidea</taxon>
        <taxon>Strongyloididae</taxon>
        <taxon>Parastrongyloides</taxon>
    </lineage>
</organism>
<evidence type="ECO:0000256" key="10">
    <source>
        <dbReference type="ARBA" id="ARBA00022989"/>
    </source>
</evidence>
<evidence type="ECO:0000256" key="4">
    <source>
        <dbReference type="ARBA" id="ARBA00011024"/>
    </source>
</evidence>
<dbReference type="GO" id="GO:0005576">
    <property type="term" value="C:extracellular region"/>
    <property type="evidence" value="ECO:0007669"/>
    <property type="project" value="UniProtKB-SubCell"/>
</dbReference>
<accession>A0A0N4ZH39</accession>
<dbReference type="AlphaFoldDB" id="A0A0N4ZH39"/>
<evidence type="ECO:0000256" key="2">
    <source>
        <dbReference type="ARBA" id="ARBA00004550"/>
    </source>
</evidence>
<keyword evidence="10 12" id="KW-1133">Transmembrane helix</keyword>
<evidence type="ECO:0000256" key="3">
    <source>
        <dbReference type="ARBA" id="ARBA00004648"/>
    </source>
</evidence>
<reference evidence="14" key="1">
    <citation type="submission" date="2017-02" db="UniProtKB">
        <authorList>
            <consortium name="WormBaseParasite"/>
        </authorList>
    </citation>
    <scope>IDENTIFICATION</scope>
</reference>
<keyword evidence="9" id="KW-0256">Endoplasmic reticulum</keyword>
<comment type="similarity">
    <text evidence="4">Belongs to the TMEM98 family.</text>
</comment>
<keyword evidence="11 12" id="KW-0472">Membrane</keyword>
<keyword evidence="8 12" id="KW-0812">Transmembrane</keyword>
<evidence type="ECO:0000256" key="9">
    <source>
        <dbReference type="ARBA" id="ARBA00022824"/>
    </source>
</evidence>
<proteinExistence type="inferred from homology"/>
<dbReference type="GO" id="GO:0005886">
    <property type="term" value="C:plasma membrane"/>
    <property type="evidence" value="ECO:0007669"/>
    <property type="project" value="UniProtKB-SubCell"/>
</dbReference>
<dbReference type="PANTHER" id="PTHR32510:SF3">
    <property type="entry name" value="TRANSMEMBRANE PROTEIN 98"/>
    <property type="match status" value="1"/>
</dbReference>
<evidence type="ECO:0000256" key="11">
    <source>
        <dbReference type="ARBA" id="ARBA00023136"/>
    </source>
</evidence>
<keyword evidence="13" id="KW-1185">Reference proteome</keyword>
<dbReference type="WBParaSite" id="PTRK_0000720300.1">
    <property type="protein sequence ID" value="PTRK_0000720300.1"/>
    <property type="gene ID" value="PTRK_0000720300"/>
</dbReference>
<evidence type="ECO:0000313" key="14">
    <source>
        <dbReference type="WBParaSite" id="PTRK_0000720300.1"/>
    </source>
</evidence>
<dbReference type="InterPro" id="IPR029668">
    <property type="entry name" value="TMEM98"/>
</dbReference>
<evidence type="ECO:0000256" key="1">
    <source>
        <dbReference type="ARBA" id="ARBA00004401"/>
    </source>
</evidence>
<evidence type="ECO:0000313" key="13">
    <source>
        <dbReference type="Proteomes" id="UP000038045"/>
    </source>
</evidence>
<evidence type="ECO:0000256" key="5">
    <source>
        <dbReference type="ARBA" id="ARBA00014380"/>
    </source>
</evidence>
<dbReference type="Proteomes" id="UP000038045">
    <property type="component" value="Unplaced"/>
</dbReference>
<comment type="subcellular location">
    <subcellularLocation>
        <location evidence="1">Cell membrane</location>
        <topology evidence="1">Single-pass type II membrane protein</topology>
    </subcellularLocation>
    <subcellularLocation>
        <location evidence="3">Endoplasmic reticulum membrane</location>
        <topology evidence="3">Single-pass type II membrane protein</topology>
    </subcellularLocation>
    <subcellularLocation>
        <location evidence="2">Secreted</location>
        <location evidence="2">Extracellular exosome</location>
    </subcellularLocation>
</comment>
<feature type="transmembrane region" description="Helical" evidence="12">
    <location>
        <begin position="6"/>
        <end position="27"/>
    </location>
</feature>
<evidence type="ECO:0000256" key="8">
    <source>
        <dbReference type="ARBA" id="ARBA00022692"/>
    </source>
</evidence>
<evidence type="ECO:0000256" key="6">
    <source>
        <dbReference type="ARBA" id="ARBA00022475"/>
    </source>
</evidence>
<dbReference type="PANTHER" id="PTHR32510">
    <property type="entry name" value="TRANSMEMBRANE PROTEIN 98"/>
    <property type="match status" value="1"/>
</dbReference>
<dbReference type="GO" id="GO:0005789">
    <property type="term" value="C:endoplasmic reticulum membrane"/>
    <property type="evidence" value="ECO:0007669"/>
    <property type="project" value="UniProtKB-SubCell"/>
</dbReference>
<evidence type="ECO:0000256" key="7">
    <source>
        <dbReference type="ARBA" id="ARBA00022525"/>
    </source>
</evidence>
<name>A0A0N4ZH39_PARTI</name>